<accession>A0ABU9BXH3</accession>
<protein>
    <submittedName>
        <fullName evidence="2">Uncharacterized protein</fullName>
    </submittedName>
</protein>
<evidence type="ECO:0000313" key="2">
    <source>
        <dbReference type="EMBL" id="MEK8034128.1"/>
    </source>
</evidence>
<reference evidence="2 3" key="1">
    <citation type="submission" date="2024-04" db="EMBL/GenBank/DDBJ databases">
        <title>Novel species of the genus Ideonella isolated from streams.</title>
        <authorList>
            <person name="Lu H."/>
        </authorList>
    </citation>
    <scope>NUCLEOTIDE SEQUENCE [LARGE SCALE GENOMIC DNA]</scope>
    <source>
        <strain evidence="2 3">DXS29W</strain>
    </source>
</reference>
<dbReference type="InterPro" id="IPR027417">
    <property type="entry name" value="P-loop_NTPase"/>
</dbReference>
<evidence type="ECO:0000256" key="1">
    <source>
        <dbReference type="SAM" id="MobiDB-lite"/>
    </source>
</evidence>
<evidence type="ECO:0000313" key="3">
    <source>
        <dbReference type="Proteomes" id="UP001371218"/>
    </source>
</evidence>
<proteinExistence type="predicted"/>
<keyword evidence="3" id="KW-1185">Reference proteome</keyword>
<dbReference type="SUPFAM" id="SSF52540">
    <property type="entry name" value="P-loop containing nucleoside triphosphate hydrolases"/>
    <property type="match status" value="1"/>
</dbReference>
<organism evidence="2 3">
    <name type="scientific">Ideonella lacteola</name>
    <dbReference type="NCBI Taxonomy" id="2984193"/>
    <lineage>
        <taxon>Bacteria</taxon>
        <taxon>Pseudomonadati</taxon>
        <taxon>Pseudomonadota</taxon>
        <taxon>Betaproteobacteria</taxon>
        <taxon>Burkholderiales</taxon>
        <taxon>Sphaerotilaceae</taxon>
        <taxon>Ideonella</taxon>
    </lineage>
</organism>
<sequence length="358" mass="40086">MLICDKLVFIELQKTGSTHIKQLLRELVGGLNDGKHNTPDRALLSRGLPFVGSVRNPWLWYLSLWSYGCQGKGELFQRLTNEKRWQRLREKAASRQPTQENSAEGARPGAPSPERRLPLDWDVERARSWYADPDDAHAFREWLQAVLARRAMRQMLMAGYGKSPLGKAAGLMTYRYFSLFVQGADQLGPMFDSLPALQVMDRSNCIVSHFIRNESLATDFIETLEACGVPLNDAQRDQVLSARKVNTSTRPHGPSYYYDDESIKLVARREKFIIDKFGYAGAAPRRQAASAGTVPADVPVRRLAPLPRPVAEPAPRAEPVPEAVPMLSAGARLMAEAEAARQRRKERHAEWMHAAAGA</sequence>
<feature type="region of interest" description="Disordered" evidence="1">
    <location>
        <begin position="87"/>
        <end position="117"/>
    </location>
</feature>
<name>A0ABU9BXH3_9BURK</name>
<dbReference type="Proteomes" id="UP001371218">
    <property type="component" value="Unassembled WGS sequence"/>
</dbReference>
<comment type="caution">
    <text evidence="2">The sequence shown here is derived from an EMBL/GenBank/DDBJ whole genome shotgun (WGS) entry which is preliminary data.</text>
</comment>
<gene>
    <name evidence="2" type="ORF">AACH06_25160</name>
</gene>
<dbReference type="EMBL" id="JBBUTG010000025">
    <property type="protein sequence ID" value="MEK8034128.1"/>
    <property type="molecule type" value="Genomic_DNA"/>
</dbReference>
<dbReference type="RefSeq" id="WP_341428556.1">
    <property type="nucleotide sequence ID" value="NZ_JBBUTG010000025.1"/>
</dbReference>